<evidence type="ECO:0000313" key="1">
    <source>
        <dbReference type="EMBL" id="GJE76350.1"/>
    </source>
</evidence>
<keyword evidence="2" id="KW-1185">Reference proteome</keyword>
<dbReference type="Proteomes" id="UP001055093">
    <property type="component" value="Unassembled WGS sequence"/>
</dbReference>
<evidence type="ECO:0000313" key="2">
    <source>
        <dbReference type="Proteomes" id="UP001055093"/>
    </source>
</evidence>
<protein>
    <submittedName>
        <fullName evidence="1">Uncharacterized protein</fullName>
    </submittedName>
</protein>
<sequence length="153" mass="16043">MYGVRGAFGLAVLIGGFVSAHTAEAGCTRQIINRSGYTALVSRDGGPWVAVRPHRSQAIRFHQSGRIDVALTCGPAAGPENAAFRASYGTVAVIDRCYIQFGDGFFEEQLGGGFIGRKDTAPLALNNPRQGDLVVGPAAGACIAERSAITARY</sequence>
<proteinExistence type="predicted"/>
<dbReference type="RefSeq" id="WP_137829336.1">
    <property type="nucleotide sequence ID" value="NZ_BPRE01000008.1"/>
</dbReference>
<gene>
    <name evidence="1" type="ORF">BGCPKDLD_2942</name>
</gene>
<organism evidence="1 2">
    <name type="scientific">Methylorubrum suomiense</name>
    <dbReference type="NCBI Taxonomy" id="144191"/>
    <lineage>
        <taxon>Bacteria</taxon>
        <taxon>Pseudomonadati</taxon>
        <taxon>Pseudomonadota</taxon>
        <taxon>Alphaproteobacteria</taxon>
        <taxon>Hyphomicrobiales</taxon>
        <taxon>Methylobacteriaceae</taxon>
        <taxon>Methylorubrum</taxon>
    </lineage>
</organism>
<accession>A0ABQ4UVY7</accession>
<reference evidence="1" key="1">
    <citation type="journal article" date="2021" name="Front. Microbiol.">
        <title>Comprehensive Comparative Genomics and Phenotyping of Methylobacterium Species.</title>
        <authorList>
            <person name="Alessa O."/>
            <person name="Ogura Y."/>
            <person name="Fujitani Y."/>
            <person name="Takami H."/>
            <person name="Hayashi T."/>
            <person name="Sahin N."/>
            <person name="Tani A."/>
        </authorList>
    </citation>
    <scope>NUCLEOTIDE SEQUENCE</scope>
    <source>
        <strain evidence="1">DSM 14458</strain>
    </source>
</reference>
<comment type="caution">
    <text evidence="1">The sequence shown here is derived from an EMBL/GenBank/DDBJ whole genome shotgun (WGS) entry which is preliminary data.</text>
</comment>
<name>A0ABQ4UVY7_9HYPH</name>
<reference evidence="1" key="2">
    <citation type="submission" date="2021-08" db="EMBL/GenBank/DDBJ databases">
        <authorList>
            <person name="Tani A."/>
            <person name="Ola A."/>
            <person name="Ogura Y."/>
            <person name="Katsura K."/>
            <person name="Hayashi T."/>
        </authorList>
    </citation>
    <scope>NUCLEOTIDE SEQUENCE</scope>
    <source>
        <strain evidence="1">DSM 14458</strain>
    </source>
</reference>
<dbReference type="EMBL" id="BPRE01000008">
    <property type="protein sequence ID" value="GJE76350.1"/>
    <property type="molecule type" value="Genomic_DNA"/>
</dbReference>